<feature type="region of interest" description="Disordered" evidence="9">
    <location>
        <begin position="1"/>
        <end position="25"/>
    </location>
</feature>
<dbReference type="EMBL" id="MCOG01000396">
    <property type="protein sequence ID" value="ORY10220.1"/>
    <property type="molecule type" value="Genomic_DNA"/>
</dbReference>
<keyword evidence="5 8" id="KW-0378">Hydrolase</keyword>
<dbReference type="InterPro" id="IPR037009">
    <property type="entry name" value="mRNA_triPase_Cet1_sf"/>
</dbReference>
<dbReference type="InterPro" id="IPR033469">
    <property type="entry name" value="CYTH-like_dom_sf"/>
</dbReference>
<comment type="cofactor">
    <cofactor evidence="1 8">
        <name>Mg(2+)</name>
        <dbReference type="ChEBI" id="CHEBI:18420"/>
    </cofactor>
</comment>
<keyword evidence="12" id="KW-1185">Reference proteome</keyword>
<dbReference type="PANTHER" id="PTHR28118">
    <property type="entry name" value="POLYNUCLEOTIDE 5'-TRIPHOSPHATASE-RELATED"/>
    <property type="match status" value="1"/>
</dbReference>
<dbReference type="PANTHER" id="PTHR28118:SF1">
    <property type="entry name" value="POLYNUCLEOTIDE 5'-TRIPHOSPHATASE CTL1-RELATED"/>
    <property type="match status" value="1"/>
</dbReference>
<feature type="domain" description="mRNA triphosphatase Cet1-like" evidence="10">
    <location>
        <begin position="62"/>
        <end position="249"/>
    </location>
</feature>
<dbReference type="GO" id="GO:0004651">
    <property type="term" value="F:polynucleotide 5'-phosphatase activity"/>
    <property type="evidence" value="ECO:0007669"/>
    <property type="project" value="UniProtKB-UniRule"/>
</dbReference>
<dbReference type="EC" id="3.6.1.74" evidence="8"/>
<evidence type="ECO:0000256" key="5">
    <source>
        <dbReference type="ARBA" id="ARBA00022801"/>
    </source>
</evidence>
<sequence length="290" mass="33715">MKRANEETTENDNKKRRTAEEHNKTNVPVPVHHKILPSIFGILPIDDSINVISKFLEGHLGTPNIEIEGKLGKIMDNNTKDRVYLPVQSETVLAADFRGIRFVSDMTMDQHRNYNQILNKLVNDGNKPNVKTAFFSYRHIHQIDSFYQVPGHKEKLRLSTDKTNSQVINFIKKVNIGHLNIYLPNSPLDLRISINIEEKMDQSLIKDVEANYERQKDRLSYKSHALQIDLTQVHEPNTDKKIHELEIELDSQLLNHEKLKLKDKQTHEQSQYYNILTLFMNSLRMLARSG</sequence>
<dbReference type="STRING" id="1754190.A0A1Y1ZIY3"/>
<evidence type="ECO:0000256" key="2">
    <source>
        <dbReference type="ARBA" id="ARBA00004123"/>
    </source>
</evidence>
<accession>A0A1Y1ZIY3</accession>
<dbReference type="GO" id="GO:0006370">
    <property type="term" value="P:7-methylguanosine mRNA capping"/>
    <property type="evidence" value="ECO:0007669"/>
    <property type="project" value="UniProtKB-UniRule"/>
</dbReference>
<evidence type="ECO:0000256" key="4">
    <source>
        <dbReference type="ARBA" id="ARBA00022664"/>
    </source>
</evidence>
<keyword evidence="4 8" id="KW-0507">mRNA processing</keyword>
<proteinExistence type="inferred from homology"/>
<evidence type="ECO:0000313" key="12">
    <source>
        <dbReference type="Proteomes" id="UP000193920"/>
    </source>
</evidence>
<keyword evidence="8" id="KW-0506">mRNA capping</keyword>
<dbReference type="GO" id="GO:0140818">
    <property type="term" value="F:mRNA 5'-triphosphate monophosphatase activity"/>
    <property type="evidence" value="ECO:0007669"/>
    <property type="project" value="UniProtKB-EC"/>
</dbReference>
<protein>
    <recommendedName>
        <fullName evidence="8">mRNA-capping enzyme subunit beta</fullName>
        <ecNumber evidence="8">3.6.1.74</ecNumber>
    </recommendedName>
    <alternativeName>
        <fullName evidence="8">mRNA 5'-phosphatase</fullName>
    </alternativeName>
    <alternativeName>
        <fullName evidence="8">mRNA 5'-triphosphate monophosphatase</fullName>
    </alternativeName>
</protein>
<comment type="subunit">
    <text evidence="8">Heterodimer. The mRNA-capping enzyme is composed of two separate chains alpha and beta, respectively a mRNA guanylyltransferase and an mRNA 5'-triphosphate monophosphatase.</text>
</comment>
<evidence type="ECO:0000259" key="10">
    <source>
        <dbReference type="Pfam" id="PF02940"/>
    </source>
</evidence>
<dbReference type="Gene3D" id="3.20.100.10">
    <property type="entry name" value="mRNA triphosphatase Cet1-like"/>
    <property type="match status" value="1"/>
</dbReference>
<keyword evidence="6 8" id="KW-0539">Nucleus</keyword>
<evidence type="ECO:0000256" key="3">
    <source>
        <dbReference type="ARBA" id="ARBA00006345"/>
    </source>
</evidence>
<dbReference type="InterPro" id="IPR004206">
    <property type="entry name" value="mRNA_triPase_Cet1"/>
</dbReference>
<reference evidence="11 12" key="1">
    <citation type="submission" date="2016-08" db="EMBL/GenBank/DDBJ databases">
        <title>A Parts List for Fungal Cellulosomes Revealed by Comparative Genomics.</title>
        <authorList>
            <consortium name="DOE Joint Genome Institute"/>
            <person name="Haitjema C.H."/>
            <person name="Gilmore S.P."/>
            <person name="Henske J.K."/>
            <person name="Solomon K.V."/>
            <person name="De Groot R."/>
            <person name="Kuo A."/>
            <person name="Mondo S.J."/>
            <person name="Salamov A.A."/>
            <person name="Labutti K."/>
            <person name="Zhao Z."/>
            <person name="Chiniquy J."/>
            <person name="Barry K."/>
            <person name="Brewer H.M."/>
            <person name="Purvine S.O."/>
            <person name="Wright A.T."/>
            <person name="Boxma B."/>
            <person name="Van Alen T."/>
            <person name="Hackstein J.H."/>
            <person name="Baker S.E."/>
            <person name="Grigoriev I.V."/>
            <person name="O'Malley M.A."/>
        </authorList>
    </citation>
    <scope>NUCLEOTIDE SEQUENCE [LARGE SCALE GENOMIC DNA]</scope>
    <source>
        <strain evidence="11 12">G1</strain>
    </source>
</reference>
<comment type="similarity">
    <text evidence="3 8">Belongs to the fungal TPase family.</text>
</comment>
<dbReference type="AlphaFoldDB" id="A0A1Y1ZIY3"/>
<gene>
    <name evidence="11" type="ORF">LY90DRAFT_678021</name>
</gene>
<comment type="caution">
    <text evidence="11">The sequence shown here is derived from an EMBL/GenBank/DDBJ whole genome shotgun (WGS) entry which is preliminary data.</text>
</comment>
<evidence type="ECO:0000256" key="6">
    <source>
        <dbReference type="ARBA" id="ARBA00023242"/>
    </source>
</evidence>
<dbReference type="SUPFAM" id="SSF55154">
    <property type="entry name" value="CYTH-like phosphatases"/>
    <property type="match status" value="1"/>
</dbReference>
<evidence type="ECO:0000256" key="9">
    <source>
        <dbReference type="SAM" id="MobiDB-lite"/>
    </source>
</evidence>
<name>A0A1Y1ZIY3_9FUNG</name>
<dbReference type="OrthoDB" id="272147at2759"/>
<evidence type="ECO:0000313" key="11">
    <source>
        <dbReference type="EMBL" id="ORY10220.1"/>
    </source>
</evidence>
<evidence type="ECO:0000256" key="1">
    <source>
        <dbReference type="ARBA" id="ARBA00001946"/>
    </source>
</evidence>
<dbReference type="Pfam" id="PF02940">
    <property type="entry name" value="mRNA_triPase"/>
    <property type="match status" value="1"/>
</dbReference>
<dbReference type="CDD" id="cd07470">
    <property type="entry name" value="CYTH-like_mRNA_RTPase"/>
    <property type="match status" value="1"/>
</dbReference>
<evidence type="ECO:0000256" key="7">
    <source>
        <dbReference type="ARBA" id="ARBA00047740"/>
    </source>
</evidence>
<dbReference type="Proteomes" id="UP000193920">
    <property type="component" value="Unassembled WGS sequence"/>
</dbReference>
<comment type="catalytic activity">
    <reaction evidence="7">
        <text>a 5'-end triphospho-ribonucleoside in mRNA + H2O = a 5'-end diphospho-ribonucleoside in mRNA + phosphate + H(+)</text>
        <dbReference type="Rhea" id="RHEA:67004"/>
        <dbReference type="Rhea" id="RHEA-COMP:17164"/>
        <dbReference type="Rhea" id="RHEA-COMP:17165"/>
        <dbReference type="ChEBI" id="CHEBI:15377"/>
        <dbReference type="ChEBI" id="CHEBI:15378"/>
        <dbReference type="ChEBI" id="CHEBI:43474"/>
        <dbReference type="ChEBI" id="CHEBI:167616"/>
        <dbReference type="ChEBI" id="CHEBI:167618"/>
        <dbReference type="EC" id="3.6.1.74"/>
    </reaction>
    <physiologicalReaction direction="left-to-right" evidence="7">
        <dbReference type="Rhea" id="RHEA:67005"/>
    </physiologicalReaction>
</comment>
<dbReference type="InterPro" id="IPR040343">
    <property type="entry name" value="Cet1/Ctl1"/>
</dbReference>
<evidence type="ECO:0000256" key="8">
    <source>
        <dbReference type="RuleBase" id="RU367053"/>
    </source>
</evidence>
<dbReference type="GO" id="GO:0031533">
    <property type="term" value="C:mRNA capping enzyme complex"/>
    <property type="evidence" value="ECO:0007669"/>
    <property type="project" value="UniProtKB-UniRule"/>
</dbReference>
<organism evidence="11 12">
    <name type="scientific">Neocallimastix californiae</name>
    <dbReference type="NCBI Taxonomy" id="1754190"/>
    <lineage>
        <taxon>Eukaryota</taxon>
        <taxon>Fungi</taxon>
        <taxon>Fungi incertae sedis</taxon>
        <taxon>Chytridiomycota</taxon>
        <taxon>Chytridiomycota incertae sedis</taxon>
        <taxon>Neocallimastigomycetes</taxon>
        <taxon>Neocallimastigales</taxon>
        <taxon>Neocallimastigaceae</taxon>
        <taxon>Neocallimastix</taxon>
    </lineage>
</organism>
<comment type="function">
    <text evidence="8">First step of mRNA capping. Converts the 5'-triphosphate end of a nascent mRNA chain into a diphosphate end.</text>
</comment>
<comment type="subcellular location">
    <subcellularLocation>
        <location evidence="2 8">Nucleus</location>
    </subcellularLocation>
</comment>